<reference evidence="2" key="1">
    <citation type="journal article" date="2019" name="Int. J. Syst. Evol. Microbiol.">
        <title>The Global Catalogue of Microorganisms (GCM) 10K type strain sequencing project: providing services to taxonomists for standard genome sequencing and annotation.</title>
        <authorList>
            <consortium name="The Broad Institute Genomics Platform"/>
            <consortium name="The Broad Institute Genome Sequencing Center for Infectious Disease"/>
            <person name="Wu L."/>
            <person name="Ma J."/>
        </authorList>
    </citation>
    <scope>NUCLEOTIDE SEQUENCE [LARGE SCALE GENOMIC DNA]</scope>
    <source>
        <strain evidence="2">CCUG 62793</strain>
    </source>
</reference>
<dbReference type="EMBL" id="JBHUIG010000012">
    <property type="protein sequence ID" value="MFD2319529.1"/>
    <property type="molecule type" value="Genomic_DNA"/>
</dbReference>
<keyword evidence="2" id="KW-1185">Reference proteome</keyword>
<comment type="caution">
    <text evidence="1">The sequence shown here is derived from an EMBL/GenBank/DDBJ whole genome shotgun (WGS) entry which is preliminary data.</text>
</comment>
<dbReference type="Proteomes" id="UP001597287">
    <property type="component" value="Unassembled WGS sequence"/>
</dbReference>
<dbReference type="RefSeq" id="WP_380106500.1">
    <property type="nucleotide sequence ID" value="NZ_JBHSIH010000001.1"/>
</dbReference>
<sequence>MTKLHIERQGAAVISHAVVVYQSDTVVLIDLSMNTKRTAVGCLMEVDGVPGLSITTHEGSVHLHPIETGWTDITLPDWHGWDIFSAMGGKWAVRIALHHPERAQAQQKGPHGE</sequence>
<name>A0ABW5ERQ2_9BURK</name>
<evidence type="ECO:0000313" key="1">
    <source>
        <dbReference type="EMBL" id="MFD2319529.1"/>
    </source>
</evidence>
<evidence type="ECO:0000313" key="2">
    <source>
        <dbReference type="Proteomes" id="UP001597287"/>
    </source>
</evidence>
<protein>
    <submittedName>
        <fullName evidence="1">Uncharacterized protein</fullName>
    </submittedName>
</protein>
<accession>A0ABW5ERQ2</accession>
<gene>
    <name evidence="1" type="ORF">ACFSPV_12475</name>
</gene>
<organism evidence="1 2">
    <name type="scientific">Delftia deserti</name>
    <dbReference type="NCBI Taxonomy" id="1651218"/>
    <lineage>
        <taxon>Bacteria</taxon>
        <taxon>Pseudomonadati</taxon>
        <taxon>Pseudomonadota</taxon>
        <taxon>Betaproteobacteria</taxon>
        <taxon>Burkholderiales</taxon>
        <taxon>Comamonadaceae</taxon>
        <taxon>Delftia</taxon>
    </lineage>
</organism>
<proteinExistence type="predicted"/>